<dbReference type="UniPathway" id="UPA01057">
    <property type="reaction ID" value="UER00164"/>
</dbReference>
<organism evidence="11 12">
    <name type="scientific">Thalassobacillus cyri</name>
    <dbReference type="NCBI Taxonomy" id="571932"/>
    <lineage>
        <taxon>Bacteria</taxon>
        <taxon>Bacillati</taxon>
        <taxon>Bacillota</taxon>
        <taxon>Bacilli</taxon>
        <taxon>Bacillales</taxon>
        <taxon>Bacillaceae</taxon>
        <taxon>Thalassobacillus</taxon>
    </lineage>
</organism>
<sequence length="581" mass="64828">MEHTETLTRYMATFVQGLEQAGVRDVVISPGSRSTPLAMTCAEYKAINHWVNLDERSAAFFALGVAKEQRRPVALICTSGTAAANYYPAVVEAHYSRVPLIVLTADRPHELRDVGAPQAIGQMNMYGEYVKWFHDLSLPEGTPRMLRYANTTAKRAVQEALLGNHGPVHLNIPLREPLIPDFTLDNLWDITTNHNGTPITIGSRRIEEQDLELLVKTLQRYKQGIIVCGPQMDTDLGEAIAFLAKRTGAPVLADPLSQLRAGKYDKEQVIETYDAILKDEQIRETLQPEFIIRFGAMPISKPYLKWLRSLDSPFHVIVEPESGYREPAGVAVHTIFAEPAKFAFQLGDRVEEPFVDEKWLNTWKSMNKTAKDLLLTETPEEGMNEGHAVVKLSEVLPDNSVFYVGNSMPIRDVDTFFMTTPKQVDIMANRGANGIDGVVSAAIGTGANGKPVTLLIGDLSFFHDMNGLLIAKQKQLNLTVVLINNDGGGIFSYLPQADHPDHYEELFGTPLGIEFQPFVEAYGGTYYSADSWEEFTNFLAESHATHGLSVVEVRTKRDENVPYHRAKWESVKEAIIKQLED</sequence>
<keyword evidence="2 7" id="KW-0808">Transferase</keyword>
<evidence type="ECO:0000256" key="5">
    <source>
        <dbReference type="ARBA" id="ARBA00023052"/>
    </source>
</evidence>
<keyword evidence="12" id="KW-1185">Reference proteome</keyword>
<dbReference type="Gene3D" id="3.40.50.970">
    <property type="match status" value="2"/>
</dbReference>
<dbReference type="InterPro" id="IPR012001">
    <property type="entry name" value="Thiamin_PyroP_enz_TPP-bd_dom"/>
</dbReference>
<comment type="similarity">
    <text evidence="7">Belongs to the TPP enzyme family. MenD subfamily.</text>
</comment>
<dbReference type="UniPathway" id="UPA00079"/>
<accession>A0A1H4G8H8</accession>
<keyword evidence="6 7" id="KW-0464">Manganese</keyword>
<evidence type="ECO:0000259" key="10">
    <source>
        <dbReference type="Pfam" id="PF16582"/>
    </source>
</evidence>
<dbReference type="GO" id="GO:0009234">
    <property type="term" value="P:menaquinone biosynthetic process"/>
    <property type="evidence" value="ECO:0007669"/>
    <property type="project" value="UniProtKB-UniRule"/>
</dbReference>
<evidence type="ECO:0000256" key="2">
    <source>
        <dbReference type="ARBA" id="ARBA00022679"/>
    </source>
</evidence>
<evidence type="ECO:0000256" key="3">
    <source>
        <dbReference type="ARBA" id="ARBA00022723"/>
    </source>
</evidence>
<feature type="domain" description="Menaquinone biosynthesis protein MenD middle" evidence="10">
    <location>
        <begin position="220"/>
        <end position="403"/>
    </location>
</feature>
<comment type="cofactor">
    <cofactor evidence="7">
        <name>Mg(2+)</name>
        <dbReference type="ChEBI" id="CHEBI:18420"/>
    </cofactor>
    <cofactor evidence="7">
        <name>Mn(2+)</name>
        <dbReference type="ChEBI" id="CHEBI:29035"/>
    </cofactor>
</comment>
<name>A0A1H4G8H8_9BACI</name>
<keyword evidence="4 7" id="KW-0460">Magnesium</keyword>
<dbReference type="RefSeq" id="WP_093045864.1">
    <property type="nucleotide sequence ID" value="NZ_FNQR01000014.1"/>
</dbReference>
<proteinExistence type="inferred from homology"/>
<reference evidence="11 12" key="1">
    <citation type="submission" date="2016-10" db="EMBL/GenBank/DDBJ databases">
        <authorList>
            <person name="de Groot N.N."/>
        </authorList>
    </citation>
    <scope>NUCLEOTIDE SEQUENCE [LARGE SCALE GENOMIC DNA]</scope>
    <source>
        <strain evidence="11 12">CCM7597</strain>
    </source>
</reference>
<comment type="function">
    <text evidence="7">Catalyzes the thiamine diphosphate-dependent decarboxylation of 2-oxoglutarate and the subsequent addition of the resulting succinic semialdehyde-thiamine pyrophosphate anion to isochorismate to yield 2-succinyl-5-enolpyruvyl-6-hydroxy-3-cyclohexene-1-carboxylate (SEPHCHC).</text>
</comment>
<evidence type="ECO:0000256" key="6">
    <source>
        <dbReference type="ARBA" id="ARBA00023211"/>
    </source>
</evidence>
<dbReference type="GO" id="GO:0070204">
    <property type="term" value="F:2-succinyl-5-enolpyruvyl-6-hydroxy-3-cyclohexene-1-carboxylic-acid synthase activity"/>
    <property type="evidence" value="ECO:0007669"/>
    <property type="project" value="UniProtKB-UniRule"/>
</dbReference>
<comment type="catalytic activity">
    <reaction evidence="7">
        <text>isochorismate + 2-oxoglutarate + H(+) = 5-enolpyruvoyl-6-hydroxy-2-succinyl-cyclohex-3-ene-1-carboxylate + CO2</text>
        <dbReference type="Rhea" id="RHEA:25593"/>
        <dbReference type="ChEBI" id="CHEBI:15378"/>
        <dbReference type="ChEBI" id="CHEBI:16526"/>
        <dbReference type="ChEBI" id="CHEBI:16810"/>
        <dbReference type="ChEBI" id="CHEBI:29780"/>
        <dbReference type="ChEBI" id="CHEBI:58818"/>
        <dbReference type="EC" id="2.2.1.9"/>
    </reaction>
</comment>
<dbReference type="SUPFAM" id="SSF52467">
    <property type="entry name" value="DHS-like NAD/FAD-binding domain"/>
    <property type="match status" value="1"/>
</dbReference>
<dbReference type="Proteomes" id="UP000198584">
    <property type="component" value="Unassembled WGS sequence"/>
</dbReference>
<dbReference type="Gene3D" id="3.40.50.1220">
    <property type="entry name" value="TPP-binding domain"/>
    <property type="match status" value="1"/>
</dbReference>
<evidence type="ECO:0000259" key="9">
    <source>
        <dbReference type="Pfam" id="PF02776"/>
    </source>
</evidence>
<dbReference type="Pfam" id="PF16582">
    <property type="entry name" value="TPP_enzyme_M_2"/>
    <property type="match status" value="1"/>
</dbReference>
<evidence type="ECO:0000313" key="11">
    <source>
        <dbReference type="EMBL" id="SEB05002.1"/>
    </source>
</evidence>
<dbReference type="NCBIfam" id="TIGR00173">
    <property type="entry name" value="menD"/>
    <property type="match status" value="1"/>
</dbReference>
<dbReference type="CDD" id="cd02009">
    <property type="entry name" value="TPP_SHCHC_synthase"/>
    <property type="match status" value="1"/>
</dbReference>
<dbReference type="AlphaFoldDB" id="A0A1H4G8H8"/>
<keyword evidence="1 7" id="KW-0474">Menaquinone biosynthesis</keyword>
<dbReference type="GO" id="GO:0030145">
    <property type="term" value="F:manganese ion binding"/>
    <property type="evidence" value="ECO:0007669"/>
    <property type="project" value="UniProtKB-UniRule"/>
</dbReference>
<dbReference type="InterPro" id="IPR011766">
    <property type="entry name" value="TPP_enzyme_TPP-bd"/>
</dbReference>
<evidence type="ECO:0000259" key="8">
    <source>
        <dbReference type="Pfam" id="PF02775"/>
    </source>
</evidence>
<dbReference type="SUPFAM" id="SSF52518">
    <property type="entry name" value="Thiamin diphosphate-binding fold (THDP-binding)"/>
    <property type="match status" value="2"/>
</dbReference>
<keyword evidence="3 7" id="KW-0479">Metal-binding</keyword>
<dbReference type="PIRSF" id="PIRSF004983">
    <property type="entry name" value="MenD"/>
    <property type="match status" value="1"/>
</dbReference>
<dbReference type="STRING" id="571932.SAMN05421743_11439"/>
<dbReference type="CDD" id="cd07037">
    <property type="entry name" value="TPP_PYR_MenD"/>
    <property type="match status" value="1"/>
</dbReference>
<dbReference type="EC" id="2.2.1.9" evidence="7"/>
<comment type="pathway">
    <text evidence="7">Quinol/quinone metabolism; 1,4-dihydroxy-2-naphthoate biosynthesis; 1,4-dihydroxy-2-naphthoate from chorismate: step 2/7.</text>
</comment>
<dbReference type="HAMAP" id="MF_01659">
    <property type="entry name" value="MenD"/>
    <property type="match status" value="1"/>
</dbReference>
<evidence type="ECO:0000256" key="7">
    <source>
        <dbReference type="HAMAP-Rule" id="MF_01659"/>
    </source>
</evidence>
<dbReference type="InterPro" id="IPR004433">
    <property type="entry name" value="MenaQ_synth_MenD"/>
</dbReference>
<dbReference type="EMBL" id="FNQR01000014">
    <property type="protein sequence ID" value="SEB05002.1"/>
    <property type="molecule type" value="Genomic_DNA"/>
</dbReference>
<dbReference type="Pfam" id="PF02776">
    <property type="entry name" value="TPP_enzyme_N"/>
    <property type="match status" value="1"/>
</dbReference>
<dbReference type="GO" id="GO:0000287">
    <property type="term" value="F:magnesium ion binding"/>
    <property type="evidence" value="ECO:0007669"/>
    <property type="project" value="UniProtKB-UniRule"/>
</dbReference>
<feature type="domain" description="Thiamine pyrophosphate enzyme TPP-binding" evidence="8">
    <location>
        <begin position="439"/>
        <end position="553"/>
    </location>
</feature>
<gene>
    <name evidence="7" type="primary">menD</name>
    <name evidence="11" type="ORF">SAMN05421743_11439</name>
</gene>
<dbReference type="Pfam" id="PF02775">
    <property type="entry name" value="TPP_enzyme_C"/>
    <property type="match status" value="1"/>
</dbReference>
<comment type="pathway">
    <text evidence="7">Quinol/quinone metabolism; menaquinone biosynthesis.</text>
</comment>
<comment type="cofactor">
    <cofactor evidence="7">
        <name>thiamine diphosphate</name>
        <dbReference type="ChEBI" id="CHEBI:58937"/>
    </cofactor>
    <text evidence="7">Binds 1 thiamine pyrophosphate per subunit.</text>
</comment>
<feature type="domain" description="Thiamine pyrophosphate enzyme N-terminal TPP-binding" evidence="9">
    <location>
        <begin position="12"/>
        <end position="124"/>
    </location>
</feature>
<comment type="subunit">
    <text evidence="7">Homodimer.</text>
</comment>
<dbReference type="InterPro" id="IPR032264">
    <property type="entry name" value="MenD_middle"/>
</dbReference>
<evidence type="ECO:0000256" key="1">
    <source>
        <dbReference type="ARBA" id="ARBA00022428"/>
    </source>
</evidence>
<dbReference type="InterPro" id="IPR029035">
    <property type="entry name" value="DHS-like_NAD/FAD-binding_dom"/>
</dbReference>
<protein>
    <recommendedName>
        <fullName evidence="7">2-succinyl-5-enolpyruvyl-6-hydroxy-3-cyclohexene-1-carboxylate synthase</fullName>
        <shortName evidence="7">SEPHCHC synthase</shortName>
        <ecNumber evidence="7">2.2.1.9</ecNumber>
    </recommendedName>
    <alternativeName>
        <fullName evidence="7">Menaquinone biosynthesis protein MenD</fullName>
    </alternativeName>
</protein>
<dbReference type="GO" id="GO:0030976">
    <property type="term" value="F:thiamine pyrophosphate binding"/>
    <property type="evidence" value="ECO:0007669"/>
    <property type="project" value="UniProtKB-UniRule"/>
</dbReference>
<evidence type="ECO:0000256" key="4">
    <source>
        <dbReference type="ARBA" id="ARBA00022842"/>
    </source>
</evidence>
<dbReference type="PANTHER" id="PTHR42916:SF1">
    <property type="entry name" value="PROTEIN PHYLLO, CHLOROPLASTIC"/>
    <property type="match status" value="1"/>
</dbReference>
<evidence type="ECO:0000313" key="12">
    <source>
        <dbReference type="Proteomes" id="UP000198584"/>
    </source>
</evidence>
<dbReference type="InterPro" id="IPR029061">
    <property type="entry name" value="THDP-binding"/>
</dbReference>
<dbReference type="PANTHER" id="PTHR42916">
    <property type="entry name" value="2-SUCCINYL-5-ENOLPYRUVYL-6-HYDROXY-3-CYCLOHEXENE-1-CARBOXYLATE SYNTHASE"/>
    <property type="match status" value="1"/>
</dbReference>
<dbReference type="OrthoDB" id="9791859at2"/>
<keyword evidence="5 7" id="KW-0786">Thiamine pyrophosphate</keyword>